<feature type="domain" description="Xylose isomerase-like TIM barrel" evidence="2">
    <location>
        <begin position="52"/>
        <end position="270"/>
    </location>
</feature>
<dbReference type="EMBL" id="FNSD01000001">
    <property type="protein sequence ID" value="SEC01601.1"/>
    <property type="molecule type" value="Genomic_DNA"/>
</dbReference>
<evidence type="ECO:0000313" key="3">
    <source>
        <dbReference type="EMBL" id="SEC01601.1"/>
    </source>
</evidence>
<dbReference type="OrthoDB" id="110795at2"/>
<feature type="chain" id="PRO_5010209169" evidence="1">
    <location>
        <begin position="27"/>
        <end position="287"/>
    </location>
</feature>
<dbReference type="PANTHER" id="PTHR12110">
    <property type="entry name" value="HYDROXYPYRUVATE ISOMERASE"/>
    <property type="match status" value="1"/>
</dbReference>
<dbReference type="InterPro" id="IPR050312">
    <property type="entry name" value="IolE/XylAMocC-like"/>
</dbReference>
<dbReference type="PANTHER" id="PTHR12110:SF41">
    <property type="entry name" value="INOSOSE DEHYDRATASE"/>
    <property type="match status" value="1"/>
</dbReference>
<dbReference type="SUPFAM" id="SSF51658">
    <property type="entry name" value="Xylose isomerase-like"/>
    <property type="match status" value="1"/>
</dbReference>
<evidence type="ECO:0000256" key="1">
    <source>
        <dbReference type="SAM" id="SignalP"/>
    </source>
</evidence>
<feature type="signal peptide" evidence="1">
    <location>
        <begin position="1"/>
        <end position="26"/>
    </location>
</feature>
<dbReference type="InterPro" id="IPR006311">
    <property type="entry name" value="TAT_signal"/>
</dbReference>
<evidence type="ECO:0000259" key="2">
    <source>
        <dbReference type="Pfam" id="PF01261"/>
    </source>
</evidence>
<dbReference type="RefSeq" id="WP_074654299.1">
    <property type="nucleotide sequence ID" value="NZ_FNSD01000001.1"/>
</dbReference>
<protein>
    <submittedName>
        <fullName evidence="3">Tat (Twin-arginine translocation) pathway signal sequence</fullName>
    </submittedName>
</protein>
<organism evidence="3 4">
    <name type="scientific">Terriglobus roseus</name>
    <dbReference type="NCBI Taxonomy" id="392734"/>
    <lineage>
        <taxon>Bacteria</taxon>
        <taxon>Pseudomonadati</taxon>
        <taxon>Acidobacteriota</taxon>
        <taxon>Terriglobia</taxon>
        <taxon>Terriglobales</taxon>
        <taxon>Acidobacteriaceae</taxon>
        <taxon>Terriglobus</taxon>
    </lineage>
</organism>
<dbReference type="NCBIfam" id="TIGR01409">
    <property type="entry name" value="TAT_signal_seq"/>
    <property type="match status" value="1"/>
</dbReference>
<accession>A0A1H4P2A9</accession>
<proteinExistence type="predicted"/>
<dbReference type="Pfam" id="PF01261">
    <property type="entry name" value="AP_endonuc_2"/>
    <property type="match status" value="1"/>
</dbReference>
<evidence type="ECO:0000313" key="4">
    <source>
        <dbReference type="Proteomes" id="UP000182409"/>
    </source>
</evidence>
<gene>
    <name evidence="3" type="ORF">SAMN05443244_2432</name>
</gene>
<dbReference type="InterPro" id="IPR019546">
    <property type="entry name" value="TAT_signal_bac_arc"/>
</dbReference>
<dbReference type="InterPro" id="IPR013022">
    <property type="entry name" value="Xyl_isomerase-like_TIM-brl"/>
</dbReference>
<dbReference type="Gene3D" id="3.20.20.150">
    <property type="entry name" value="Divalent-metal-dependent TIM barrel enzymes"/>
    <property type="match status" value="1"/>
</dbReference>
<dbReference type="AlphaFoldDB" id="A0A1H4P2A9"/>
<sequence>MPITRRNFLQLGAAATAAAALPLSFADPLGMPIGCQTYPIKDMIKADFPGALKWVQAAGFKTIELCSPFAYPDFLPLGRYKPQELRGMLADHGITCISAHFVPTELYQHGDERIAYAKEFGMTQMVVAMLGPYKPTGKETVDDVKRYTDDFNAFAVKAHAAGITAVLHNEGFVSARIDGKPVYDMMIAQLDPTNVKLQFQVSSMQAGYDAVTYFNRYKGRYISMHCQDWVVGPDGKTKQVPLGKGVVDWKSVFAAAKISGIKNYFVELEEDPELMPPSVPYLHSLKV</sequence>
<reference evidence="3 4" key="1">
    <citation type="submission" date="2016-10" db="EMBL/GenBank/DDBJ databases">
        <authorList>
            <person name="de Groot N.N."/>
        </authorList>
    </citation>
    <scope>NUCLEOTIDE SEQUENCE [LARGE SCALE GENOMIC DNA]</scope>
    <source>
        <strain evidence="3 4">AB35.6</strain>
    </source>
</reference>
<dbReference type="PROSITE" id="PS51318">
    <property type="entry name" value="TAT"/>
    <property type="match status" value="1"/>
</dbReference>
<name>A0A1H4P2A9_9BACT</name>
<dbReference type="InterPro" id="IPR036237">
    <property type="entry name" value="Xyl_isomerase-like_sf"/>
</dbReference>
<dbReference type="Proteomes" id="UP000182409">
    <property type="component" value="Unassembled WGS sequence"/>
</dbReference>
<dbReference type="Pfam" id="PF10518">
    <property type="entry name" value="TAT_signal"/>
    <property type="match status" value="1"/>
</dbReference>
<keyword evidence="1" id="KW-0732">Signal</keyword>